<keyword evidence="7" id="KW-0479">Metal-binding</keyword>
<evidence type="ECO:0000256" key="5">
    <source>
        <dbReference type="ARBA" id="ARBA00012982"/>
    </source>
</evidence>
<comment type="cofactor">
    <cofactor evidence="1">
        <name>Zn(2+)</name>
        <dbReference type="ChEBI" id="CHEBI:29105"/>
    </cofactor>
</comment>
<sequence>MYAVEVRDHVMIAHSFKGALFGPAQGLHGATFVVDVAFFRDSLTADGVVVDIGRAGEALKAVLAPLNYRNLDDLPEFAGRNTTTEFLCGHIHGAMAAAARAGALGPGGEGVSRIRVTLHESHLARAWFEAPVA</sequence>
<dbReference type="EC" id="4.1.2.50" evidence="5"/>
<dbReference type="AlphaFoldDB" id="A0A4Z0NXP7"/>
<keyword evidence="8" id="KW-0862">Zinc</keyword>
<evidence type="ECO:0000256" key="9">
    <source>
        <dbReference type="ARBA" id="ARBA00023239"/>
    </source>
</evidence>
<dbReference type="Gene3D" id="3.30.479.10">
    <property type="entry name" value="6-pyruvoyl tetrahydropterin synthase/QueD"/>
    <property type="match status" value="1"/>
</dbReference>
<proteinExistence type="inferred from homology"/>
<evidence type="ECO:0000313" key="12">
    <source>
        <dbReference type="EMBL" id="TGE02251.1"/>
    </source>
</evidence>
<dbReference type="SUPFAM" id="SSF55620">
    <property type="entry name" value="Tetrahydrobiopterin biosynthesis enzymes-like"/>
    <property type="match status" value="1"/>
</dbReference>
<dbReference type="PANTHER" id="PTHR12589:SF7">
    <property type="entry name" value="6-PYRUVOYL TETRAHYDROBIOPTERIN SYNTHASE"/>
    <property type="match status" value="1"/>
</dbReference>
<keyword evidence="9" id="KW-0456">Lyase</keyword>
<comment type="pathway">
    <text evidence="3">Purine metabolism; 7-cyano-7-deazaguanine biosynthesis.</text>
</comment>
<comment type="similarity">
    <text evidence="4">Belongs to the PTPS family. QueD subfamily.</text>
</comment>
<organism evidence="12 13">
    <name type="scientific">Methylobacterium nonmethylotrophicum</name>
    <dbReference type="NCBI Taxonomy" id="1141884"/>
    <lineage>
        <taxon>Bacteria</taxon>
        <taxon>Pseudomonadati</taxon>
        <taxon>Pseudomonadota</taxon>
        <taxon>Alphaproteobacteria</taxon>
        <taxon>Hyphomicrobiales</taxon>
        <taxon>Methylobacteriaceae</taxon>
        <taxon>Methylobacterium</taxon>
    </lineage>
</organism>
<evidence type="ECO:0000256" key="2">
    <source>
        <dbReference type="ARBA" id="ARBA00002285"/>
    </source>
</evidence>
<evidence type="ECO:0000256" key="8">
    <source>
        <dbReference type="ARBA" id="ARBA00022833"/>
    </source>
</evidence>
<dbReference type="OrthoDB" id="9787853at2"/>
<keyword evidence="13" id="KW-1185">Reference proteome</keyword>
<dbReference type="EMBL" id="SRLB01000001">
    <property type="protein sequence ID" value="TGE02251.1"/>
    <property type="molecule type" value="Genomic_DNA"/>
</dbReference>
<evidence type="ECO:0000256" key="3">
    <source>
        <dbReference type="ARBA" id="ARBA00005061"/>
    </source>
</evidence>
<comment type="catalytic activity">
    <reaction evidence="11">
        <text>7,8-dihydroneopterin 3'-triphosphate + H2O = 6-carboxy-5,6,7,8-tetrahydropterin + triphosphate + acetaldehyde + 2 H(+)</text>
        <dbReference type="Rhea" id="RHEA:27966"/>
        <dbReference type="ChEBI" id="CHEBI:15343"/>
        <dbReference type="ChEBI" id="CHEBI:15377"/>
        <dbReference type="ChEBI" id="CHEBI:15378"/>
        <dbReference type="ChEBI" id="CHEBI:18036"/>
        <dbReference type="ChEBI" id="CHEBI:58462"/>
        <dbReference type="ChEBI" id="CHEBI:61032"/>
        <dbReference type="EC" id="4.1.2.50"/>
    </reaction>
</comment>
<gene>
    <name evidence="12" type="ORF">EU555_00240</name>
</gene>
<dbReference type="GO" id="GO:0070497">
    <property type="term" value="F:6-carboxytetrahydropterin synthase activity"/>
    <property type="evidence" value="ECO:0007669"/>
    <property type="project" value="UniProtKB-EC"/>
</dbReference>
<name>A0A4Z0NXP7_9HYPH</name>
<comment type="caution">
    <text evidence="12">The sequence shown here is derived from an EMBL/GenBank/DDBJ whole genome shotgun (WGS) entry which is preliminary data.</text>
</comment>
<dbReference type="UniPathway" id="UPA00391"/>
<reference evidence="12 13" key="1">
    <citation type="submission" date="2019-04" db="EMBL/GenBank/DDBJ databases">
        <authorList>
            <person name="Feng G."/>
            <person name="Zhu H."/>
        </authorList>
    </citation>
    <scope>NUCLEOTIDE SEQUENCE [LARGE SCALE GENOMIC DNA]</scope>
    <source>
        <strain evidence="12 13">6HR-1</strain>
    </source>
</reference>
<protein>
    <recommendedName>
        <fullName evidence="6">6-carboxy-5,6,7,8-tetrahydropterin synthase</fullName>
        <ecNumber evidence="5">4.1.2.50</ecNumber>
    </recommendedName>
    <alternativeName>
        <fullName evidence="10">Queuosine biosynthesis protein QueD</fullName>
    </alternativeName>
</protein>
<dbReference type="GO" id="GO:0046872">
    <property type="term" value="F:metal ion binding"/>
    <property type="evidence" value="ECO:0007669"/>
    <property type="project" value="UniProtKB-KW"/>
</dbReference>
<evidence type="ECO:0000256" key="1">
    <source>
        <dbReference type="ARBA" id="ARBA00001947"/>
    </source>
</evidence>
<dbReference type="RefSeq" id="WP_135412450.1">
    <property type="nucleotide sequence ID" value="NZ_SRLB01000001.1"/>
</dbReference>
<dbReference type="Proteomes" id="UP000297535">
    <property type="component" value="Unassembled WGS sequence"/>
</dbReference>
<dbReference type="InterPro" id="IPR038418">
    <property type="entry name" value="6-PTP_synth/QueD_sf"/>
</dbReference>
<evidence type="ECO:0000256" key="6">
    <source>
        <dbReference type="ARBA" id="ARBA00018141"/>
    </source>
</evidence>
<evidence type="ECO:0000256" key="4">
    <source>
        <dbReference type="ARBA" id="ARBA00008900"/>
    </source>
</evidence>
<dbReference type="Pfam" id="PF01242">
    <property type="entry name" value="PTPS"/>
    <property type="match status" value="1"/>
</dbReference>
<dbReference type="PANTHER" id="PTHR12589">
    <property type="entry name" value="PYRUVOYL TETRAHYDROBIOPTERIN SYNTHASE"/>
    <property type="match status" value="1"/>
</dbReference>
<evidence type="ECO:0000256" key="7">
    <source>
        <dbReference type="ARBA" id="ARBA00022723"/>
    </source>
</evidence>
<comment type="function">
    <text evidence="2">Catalyzes the conversion of 7,8-dihydroneopterin triphosphate (H2NTP) to 6-carboxy-5,6,7,8-tetrahydropterin (CPH4) and acetaldehyde.</text>
</comment>
<dbReference type="InterPro" id="IPR007115">
    <property type="entry name" value="6-PTP_synth/QueD"/>
</dbReference>
<evidence type="ECO:0000256" key="11">
    <source>
        <dbReference type="ARBA" id="ARBA00048807"/>
    </source>
</evidence>
<accession>A0A4Z0NXP7</accession>
<evidence type="ECO:0000256" key="10">
    <source>
        <dbReference type="ARBA" id="ARBA00031449"/>
    </source>
</evidence>
<evidence type="ECO:0000313" key="13">
    <source>
        <dbReference type="Proteomes" id="UP000297535"/>
    </source>
</evidence>